<protein>
    <submittedName>
        <fullName evidence="1">NAD(P)-binding protein</fullName>
    </submittedName>
</protein>
<dbReference type="Gene3D" id="3.50.50.60">
    <property type="entry name" value="FAD/NAD(P)-binding domain"/>
    <property type="match status" value="1"/>
</dbReference>
<evidence type="ECO:0000313" key="2">
    <source>
        <dbReference type="Proteomes" id="UP000442694"/>
    </source>
</evidence>
<dbReference type="Pfam" id="PF13450">
    <property type="entry name" value="NAD_binding_8"/>
    <property type="match status" value="1"/>
</dbReference>
<comment type="caution">
    <text evidence="1">The sequence shown here is derived from an EMBL/GenBank/DDBJ whole genome shotgun (WGS) entry which is preliminary data.</text>
</comment>
<sequence length="498" mass="56852">MSSTQESNKNNFDIAIVGGGLSGILLALRLSRDKEKFNEKIVLIEQQPQLGGRNFFSSPLSFSGKSHSKINQEILFHSSHSQHLSGPGFEFMNVESLNAMLRHLQSHLTDEESVQFEEYINRIDELESERRNRCFFIKKEFVTDSEILSGSSEILTKREAELLRSFVFDFYSPIQNSYEENTERNNIPFEKSSQWNELSKASKETLSALFSSIIGPEWEKSTFIYVCKCLWTFFNAYKEPLPKFFKRKIALELFIENILRGRGIEVRTLCEVLRVNHNKETSFNLILADEVNPSHKTILCEKLVFAIPLVQCLGIIAKENFSPEQSRFVSRVRPLSLVVSEISDFLSVRSEHWPDNVGACDRLLFPVERVQGFLTSDGRLLFSTQLDYEDSLQAPAVREAVARLRRAVARVVKPEIAEEIKRGARIPQNKVTERIVLLPVAQSIPNNIPVNIEVKETKMGIKGLYCCGDSFPTLADEPWKRVIASVQDVVMRLHGNEI</sequence>
<proteinExistence type="predicted"/>
<dbReference type="RefSeq" id="WP_152212424.1">
    <property type="nucleotide sequence ID" value="NZ_WFLN01000005.1"/>
</dbReference>
<evidence type="ECO:0000313" key="1">
    <source>
        <dbReference type="EMBL" id="KAB8032185.1"/>
    </source>
</evidence>
<dbReference type="AlphaFoldDB" id="A0A833N7H8"/>
<dbReference type="Proteomes" id="UP000442694">
    <property type="component" value="Unassembled WGS sequence"/>
</dbReference>
<organism evidence="1 2">
    <name type="scientific">Fluviispira multicolorata</name>
    <dbReference type="NCBI Taxonomy" id="2654512"/>
    <lineage>
        <taxon>Bacteria</taxon>
        <taxon>Pseudomonadati</taxon>
        <taxon>Bdellovibrionota</taxon>
        <taxon>Oligoflexia</taxon>
        <taxon>Silvanigrellales</taxon>
        <taxon>Silvanigrellaceae</taxon>
        <taxon>Fluviispira</taxon>
    </lineage>
</organism>
<keyword evidence="2" id="KW-1185">Reference proteome</keyword>
<name>A0A833N7H8_9BACT</name>
<dbReference type="InterPro" id="IPR036188">
    <property type="entry name" value="FAD/NAD-bd_sf"/>
</dbReference>
<dbReference type="SUPFAM" id="SSF51905">
    <property type="entry name" value="FAD/NAD(P)-binding domain"/>
    <property type="match status" value="1"/>
</dbReference>
<reference evidence="1 2" key="1">
    <citation type="submission" date="2019-10" db="EMBL/GenBank/DDBJ databases">
        <title>New genus of Silvanigrellaceae.</title>
        <authorList>
            <person name="Pitt A."/>
            <person name="Hahn M.W."/>
        </authorList>
    </citation>
    <scope>NUCLEOTIDE SEQUENCE [LARGE SCALE GENOMIC DNA]</scope>
    <source>
        <strain evidence="1 2">33A1-SZDP</strain>
    </source>
</reference>
<accession>A0A833N7H8</accession>
<gene>
    <name evidence="1" type="ORF">GCL57_05940</name>
</gene>
<dbReference type="EMBL" id="WFLN01000005">
    <property type="protein sequence ID" value="KAB8032185.1"/>
    <property type="molecule type" value="Genomic_DNA"/>
</dbReference>